<dbReference type="InterPro" id="IPR014284">
    <property type="entry name" value="RNA_pol_sigma-70_dom"/>
</dbReference>
<name>A0ABT6AVJ1_9BURK</name>
<feature type="region of interest" description="Disordered" evidence="6">
    <location>
        <begin position="1"/>
        <end position="32"/>
    </location>
</feature>
<keyword evidence="3" id="KW-0731">Sigma factor</keyword>
<dbReference type="InterPro" id="IPR013324">
    <property type="entry name" value="RNA_pol_sigma_r3/r4-like"/>
</dbReference>
<dbReference type="InterPro" id="IPR007627">
    <property type="entry name" value="RNA_pol_sigma70_r2"/>
</dbReference>
<evidence type="ECO:0000256" key="6">
    <source>
        <dbReference type="SAM" id="MobiDB-lite"/>
    </source>
</evidence>
<gene>
    <name evidence="9" type="ORF">P3W85_22705</name>
</gene>
<accession>A0ABT6AVJ1</accession>
<feature type="domain" description="RNA polymerase sigma-70 region 2" evidence="7">
    <location>
        <begin position="55"/>
        <end position="119"/>
    </location>
</feature>
<comment type="similarity">
    <text evidence="1">Belongs to the sigma-70 factor family. ECF subfamily.</text>
</comment>
<dbReference type="InterPro" id="IPR013249">
    <property type="entry name" value="RNA_pol_sigma70_r4_t2"/>
</dbReference>
<reference evidence="9 10" key="1">
    <citation type="submission" date="2023-03" db="EMBL/GenBank/DDBJ databases">
        <title>Draft assemblies of triclosan tolerant bacteria isolated from returned activated sludge.</title>
        <authorList>
            <person name="Van Hamelsveld S."/>
        </authorList>
    </citation>
    <scope>NUCLEOTIDE SEQUENCE [LARGE SCALE GENOMIC DNA]</scope>
    <source>
        <strain evidence="9 10">GW210010_S58</strain>
    </source>
</reference>
<keyword evidence="10" id="KW-1185">Reference proteome</keyword>
<organism evidence="9 10">
    <name type="scientific">Cupriavidus basilensis</name>
    <dbReference type="NCBI Taxonomy" id="68895"/>
    <lineage>
        <taxon>Bacteria</taxon>
        <taxon>Pseudomonadati</taxon>
        <taxon>Pseudomonadota</taxon>
        <taxon>Betaproteobacteria</taxon>
        <taxon>Burkholderiales</taxon>
        <taxon>Burkholderiaceae</taxon>
        <taxon>Cupriavidus</taxon>
    </lineage>
</organism>
<evidence type="ECO:0000313" key="10">
    <source>
        <dbReference type="Proteomes" id="UP001216674"/>
    </source>
</evidence>
<dbReference type="SUPFAM" id="SSF88946">
    <property type="entry name" value="Sigma2 domain of RNA polymerase sigma factors"/>
    <property type="match status" value="1"/>
</dbReference>
<dbReference type="InterPro" id="IPR013325">
    <property type="entry name" value="RNA_pol_sigma_r2"/>
</dbReference>
<evidence type="ECO:0000259" key="7">
    <source>
        <dbReference type="Pfam" id="PF04542"/>
    </source>
</evidence>
<protein>
    <submittedName>
        <fullName evidence="9">RNA polymerase sigma factor</fullName>
    </submittedName>
</protein>
<evidence type="ECO:0000259" key="8">
    <source>
        <dbReference type="Pfam" id="PF08281"/>
    </source>
</evidence>
<dbReference type="InterPro" id="IPR036388">
    <property type="entry name" value="WH-like_DNA-bd_sf"/>
</dbReference>
<dbReference type="PANTHER" id="PTHR43133:SF8">
    <property type="entry name" value="RNA POLYMERASE SIGMA FACTOR HI_1459-RELATED"/>
    <property type="match status" value="1"/>
</dbReference>
<keyword evidence="4" id="KW-0238">DNA-binding</keyword>
<evidence type="ECO:0000256" key="5">
    <source>
        <dbReference type="ARBA" id="ARBA00023163"/>
    </source>
</evidence>
<evidence type="ECO:0000256" key="2">
    <source>
        <dbReference type="ARBA" id="ARBA00023015"/>
    </source>
</evidence>
<keyword evidence="2" id="KW-0805">Transcription regulation</keyword>
<dbReference type="Proteomes" id="UP001216674">
    <property type="component" value="Unassembled WGS sequence"/>
</dbReference>
<feature type="domain" description="RNA polymerase sigma factor 70 region 4 type 2" evidence="8">
    <location>
        <begin position="153"/>
        <end position="203"/>
    </location>
</feature>
<dbReference type="SUPFAM" id="SSF88659">
    <property type="entry name" value="Sigma3 and sigma4 domains of RNA polymerase sigma factors"/>
    <property type="match status" value="1"/>
</dbReference>
<dbReference type="Gene3D" id="1.10.1740.10">
    <property type="match status" value="1"/>
</dbReference>
<sequence>MFTDGGAAASVPGRARHARRWVGNTGPPPLNDMDPDDALLARVGRQDTAAVREMIARKLPRVLALATRMLGDRCEAEDVAQEAFVRLWKHAARWQPGGARLDTWLHRVALNLCYDRLRGVREQAVETLSLPEQATAQAGPEEALEAAMQGARVGAALARLPVRQREALVLHYYQELSNADAAALMGIGTEALESLLARARRSLRAVLLHGGDHEDLR</sequence>
<dbReference type="EMBL" id="JARJLM010000382">
    <property type="protein sequence ID" value="MDF3835736.1"/>
    <property type="molecule type" value="Genomic_DNA"/>
</dbReference>
<dbReference type="InterPro" id="IPR039425">
    <property type="entry name" value="RNA_pol_sigma-70-like"/>
</dbReference>
<dbReference type="PANTHER" id="PTHR43133">
    <property type="entry name" value="RNA POLYMERASE ECF-TYPE SIGMA FACTO"/>
    <property type="match status" value="1"/>
</dbReference>
<dbReference type="NCBIfam" id="TIGR02937">
    <property type="entry name" value="sigma70-ECF"/>
    <property type="match status" value="1"/>
</dbReference>
<dbReference type="NCBIfam" id="NF004113">
    <property type="entry name" value="PRK05602.1"/>
    <property type="match status" value="1"/>
</dbReference>
<comment type="caution">
    <text evidence="9">The sequence shown here is derived from an EMBL/GenBank/DDBJ whole genome shotgun (WGS) entry which is preliminary data.</text>
</comment>
<dbReference type="CDD" id="cd06171">
    <property type="entry name" value="Sigma70_r4"/>
    <property type="match status" value="1"/>
</dbReference>
<keyword evidence="5" id="KW-0804">Transcription</keyword>
<evidence type="ECO:0000313" key="9">
    <source>
        <dbReference type="EMBL" id="MDF3835736.1"/>
    </source>
</evidence>
<evidence type="ECO:0000256" key="3">
    <source>
        <dbReference type="ARBA" id="ARBA00023082"/>
    </source>
</evidence>
<proteinExistence type="inferred from homology"/>
<dbReference type="Pfam" id="PF08281">
    <property type="entry name" value="Sigma70_r4_2"/>
    <property type="match status" value="1"/>
</dbReference>
<dbReference type="Pfam" id="PF04542">
    <property type="entry name" value="Sigma70_r2"/>
    <property type="match status" value="1"/>
</dbReference>
<dbReference type="Gene3D" id="1.10.10.10">
    <property type="entry name" value="Winged helix-like DNA-binding domain superfamily/Winged helix DNA-binding domain"/>
    <property type="match status" value="1"/>
</dbReference>
<evidence type="ECO:0000256" key="1">
    <source>
        <dbReference type="ARBA" id="ARBA00010641"/>
    </source>
</evidence>
<evidence type="ECO:0000256" key="4">
    <source>
        <dbReference type="ARBA" id="ARBA00023125"/>
    </source>
</evidence>